<dbReference type="SUPFAM" id="SSF100950">
    <property type="entry name" value="NagB/RpiA/CoA transferase-like"/>
    <property type="match status" value="1"/>
</dbReference>
<evidence type="ECO:0000256" key="3">
    <source>
        <dbReference type="ARBA" id="ARBA00008088"/>
    </source>
</evidence>
<dbReference type="Proteomes" id="UP000245609">
    <property type="component" value="Unassembled WGS sequence"/>
</dbReference>
<dbReference type="GO" id="GO:0005737">
    <property type="term" value="C:cytoplasm"/>
    <property type="evidence" value="ECO:0007669"/>
    <property type="project" value="TreeGrafter"/>
</dbReference>
<accession>A0A2T9ZA06</accession>
<dbReference type="STRING" id="133381.A0A2T9ZA06"/>
<evidence type="ECO:0000256" key="1">
    <source>
        <dbReference type="ARBA" id="ARBA00001713"/>
    </source>
</evidence>
<dbReference type="AlphaFoldDB" id="A0A2T9ZA06"/>
<dbReference type="UniPathway" id="UPA00115">
    <property type="reaction ID" value="UER00412"/>
</dbReference>
<keyword evidence="6" id="KW-0413">Isomerase</keyword>
<gene>
    <name evidence="9" type="ORF">BB560_004188</name>
</gene>
<dbReference type="SUPFAM" id="SSF75445">
    <property type="entry name" value="D-ribose-5-phosphate isomerase (RpiA), lid domain"/>
    <property type="match status" value="1"/>
</dbReference>
<dbReference type="OrthoDB" id="1555531at2759"/>
<comment type="catalytic activity">
    <reaction evidence="1">
        <text>aldehydo-D-ribose 5-phosphate = D-ribulose 5-phosphate</text>
        <dbReference type="Rhea" id="RHEA:14657"/>
        <dbReference type="ChEBI" id="CHEBI:58121"/>
        <dbReference type="ChEBI" id="CHEBI:58273"/>
        <dbReference type="EC" id="5.3.1.6"/>
    </reaction>
</comment>
<evidence type="ECO:0000256" key="7">
    <source>
        <dbReference type="ARBA" id="ARBA00029734"/>
    </source>
</evidence>
<reference evidence="9 10" key="1">
    <citation type="journal article" date="2018" name="MBio">
        <title>Comparative Genomics Reveals the Core Gene Toolbox for the Fungus-Insect Symbiosis.</title>
        <authorList>
            <person name="Wang Y."/>
            <person name="Stata M."/>
            <person name="Wang W."/>
            <person name="Stajich J.E."/>
            <person name="White M.M."/>
            <person name="Moncalvo J.M."/>
        </authorList>
    </citation>
    <scope>NUCLEOTIDE SEQUENCE [LARGE SCALE GENOMIC DNA]</scope>
    <source>
        <strain evidence="9 10">SC-DP-2</strain>
    </source>
</reference>
<dbReference type="EMBL" id="MBFS01001129">
    <property type="protein sequence ID" value="PVV01395.1"/>
    <property type="molecule type" value="Genomic_DNA"/>
</dbReference>
<sequence length="267" mass="28767">MSLVETAKRIAARAAVDKHLTKKIRVLGVGSGSTIVYAFERVVELARQGLLHPNLVCVPTSFQANNLIRHAGLTCGQLNEFPKVDLCIDGADEIDPQLNCIKGGGAAHYGEKCVAVSASTFILVADYRKRSDVLGVKWTSGVPVEVIPDALEIVSLRIKNLSKDGGNNSLMKMLGVSGIGELYERDEPVVSLRMAVRKAGPVVTDNGNFVLDVDFGKIYNPRVLEVLLKQMTGVLEVGLFSNMAQEAWFGNEDGSVGIRTLKGDSTL</sequence>
<protein>
    <recommendedName>
        <fullName evidence="5">Ribose-5-phosphate isomerase</fullName>
        <ecNumber evidence="4">5.3.1.6</ecNumber>
    </recommendedName>
    <alternativeName>
        <fullName evidence="8">D-ribose-5-phosphate ketol-isomerase</fullName>
    </alternativeName>
    <alternativeName>
        <fullName evidence="7">Phosphoriboisomerase</fullName>
    </alternativeName>
</protein>
<evidence type="ECO:0000256" key="5">
    <source>
        <dbReference type="ARBA" id="ARBA00019150"/>
    </source>
</evidence>
<dbReference type="Pfam" id="PF06026">
    <property type="entry name" value="Rib_5-P_isom_A"/>
    <property type="match status" value="1"/>
</dbReference>
<evidence type="ECO:0000256" key="6">
    <source>
        <dbReference type="ARBA" id="ARBA00023235"/>
    </source>
</evidence>
<name>A0A2T9ZA06_9FUNG</name>
<dbReference type="InterPro" id="IPR037171">
    <property type="entry name" value="NagB/RpiA_transferase-like"/>
</dbReference>
<dbReference type="PANTHER" id="PTHR11934">
    <property type="entry name" value="RIBOSE-5-PHOSPHATE ISOMERASE"/>
    <property type="match status" value="1"/>
</dbReference>
<evidence type="ECO:0000256" key="2">
    <source>
        <dbReference type="ARBA" id="ARBA00004988"/>
    </source>
</evidence>
<dbReference type="GO" id="GO:0009052">
    <property type="term" value="P:pentose-phosphate shunt, non-oxidative branch"/>
    <property type="evidence" value="ECO:0007669"/>
    <property type="project" value="InterPro"/>
</dbReference>
<evidence type="ECO:0000313" key="10">
    <source>
        <dbReference type="Proteomes" id="UP000245609"/>
    </source>
</evidence>
<dbReference type="NCBIfam" id="TIGR00021">
    <property type="entry name" value="rpiA"/>
    <property type="match status" value="1"/>
</dbReference>
<dbReference type="CDD" id="cd01398">
    <property type="entry name" value="RPI_A"/>
    <property type="match status" value="1"/>
</dbReference>
<organism evidence="9 10">
    <name type="scientific">Smittium megazygosporum</name>
    <dbReference type="NCBI Taxonomy" id="133381"/>
    <lineage>
        <taxon>Eukaryota</taxon>
        <taxon>Fungi</taxon>
        <taxon>Fungi incertae sedis</taxon>
        <taxon>Zoopagomycota</taxon>
        <taxon>Kickxellomycotina</taxon>
        <taxon>Harpellomycetes</taxon>
        <taxon>Harpellales</taxon>
        <taxon>Legeriomycetaceae</taxon>
        <taxon>Smittium</taxon>
    </lineage>
</organism>
<evidence type="ECO:0000313" key="9">
    <source>
        <dbReference type="EMBL" id="PVV01395.1"/>
    </source>
</evidence>
<comment type="similarity">
    <text evidence="3">Belongs to the ribose 5-phosphate isomerase family.</text>
</comment>
<comment type="caution">
    <text evidence="9">The sequence shown here is derived from an EMBL/GenBank/DDBJ whole genome shotgun (WGS) entry which is preliminary data.</text>
</comment>
<evidence type="ECO:0000256" key="8">
    <source>
        <dbReference type="ARBA" id="ARBA00032273"/>
    </source>
</evidence>
<dbReference type="PANTHER" id="PTHR11934:SF0">
    <property type="entry name" value="RIBOSE-5-PHOSPHATE ISOMERASE"/>
    <property type="match status" value="1"/>
</dbReference>
<dbReference type="EC" id="5.3.1.6" evidence="4"/>
<dbReference type="InterPro" id="IPR004788">
    <property type="entry name" value="Ribose5P_isomerase_type_A"/>
</dbReference>
<dbReference type="Gene3D" id="3.30.70.260">
    <property type="match status" value="1"/>
</dbReference>
<dbReference type="Gene3D" id="3.40.50.1360">
    <property type="match status" value="1"/>
</dbReference>
<dbReference type="GO" id="GO:0006014">
    <property type="term" value="P:D-ribose metabolic process"/>
    <property type="evidence" value="ECO:0007669"/>
    <property type="project" value="TreeGrafter"/>
</dbReference>
<proteinExistence type="inferred from homology"/>
<dbReference type="GO" id="GO:0004751">
    <property type="term" value="F:ribose-5-phosphate isomerase activity"/>
    <property type="evidence" value="ECO:0007669"/>
    <property type="project" value="UniProtKB-EC"/>
</dbReference>
<comment type="pathway">
    <text evidence="2">Carbohydrate degradation; pentose phosphate pathway; D-ribose 5-phosphate from D-ribulose 5-phosphate (non-oxidative stage): step 1/1.</text>
</comment>
<dbReference type="FunFam" id="3.40.50.1360:FF:000001">
    <property type="entry name" value="Ribose-5-phosphate isomerase A"/>
    <property type="match status" value="1"/>
</dbReference>
<keyword evidence="10" id="KW-1185">Reference proteome</keyword>
<evidence type="ECO:0000256" key="4">
    <source>
        <dbReference type="ARBA" id="ARBA00011959"/>
    </source>
</evidence>